<keyword evidence="2" id="KW-1185">Reference proteome</keyword>
<reference evidence="3" key="1">
    <citation type="submission" date="2025-08" db="UniProtKB">
        <authorList>
            <consortium name="RefSeq"/>
        </authorList>
    </citation>
    <scope>IDENTIFICATION</scope>
</reference>
<gene>
    <name evidence="3" type="primary">LOC117357286</name>
</gene>
<feature type="domain" description="Helitron helicase-like" evidence="1">
    <location>
        <begin position="9"/>
        <end position="91"/>
    </location>
</feature>
<dbReference type="PANTHER" id="PTHR10492:SF57">
    <property type="entry name" value="ATP-DEPENDENT DNA HELICASE"/>
    <property type="match status" value="1"/>
</dbReference>
<evidence type="ECO:0000259" key="1">
    <source>
        <dbReference type="Pfam" id="PF14214"/>
    </source>
</evidence>
<evidence type="ECO:0000313" key="3">
    <source>
        <dbReference type="RefSeq" id="XP_033793546.1"/>
    </source>
</evidence>
<dbReference type="InterPro" id="IPR025476">
    <property type="entry name" value="Helitron_helicase-like"/>
</dbReference>
<evidence type="ECO:0000313" key="2">
    <source>
        <dbReference type="Proteomes" id="UP000515159"/>
    </source>
</evidence>
<dbReference type="PANTHER" id="PTHR10492">
    <property type="match status" value="1"/>
</dbReference>
<dbReference type="OrthoDB" id="9902840at2759"/>
<dbReference type="RefSeq" id="XP_033793546.1">
    <property type="nucleotide sequence ID" value="XM_033937655.1"/>
</dbReference>
<sequence>MDHLINEANDAGLIPGKTYILSSSLAGSPRNMIQNYQDAMAIVRKYGKPDLFITMTCNPKWEEIVHNLQQGQTADARPDLVARVFYLKLKASVYVIEFQKRCLPHAHILLILKDDSKPKTEVIDKIVSAEIPNINITPRLYAIVTKHMIHGPCGAHDLNSPCMTNGKCTKDYPKQFQQQTIANINGYPKYRRRNTGQISNVNGKTIDNTWVVPYNANLALKYNCYIKDEVVLL</sequence>
<name>A0A6P8R4F7_GEOSA</name>
<proteinExistence type="predicted"/>
<dbReference type="GeneID" id="117357286"/>
<accession>A0A6P8R4F7</accession>
<dbReference type="KEGG" id="gsh:117357286"/>
<dbReference type="AlphaFoldDB" id="A0A6P8R4F7"/>
<organism evidence="2 3">
    <name type="scientific">Geotrypetes seraphini</name>
    <name type="common">Gaboon caecilian</name>
    <name type="synonym">Caecilia seraphini</name>
    <dbReference type="NCBI Taxonomy" id="260995"/>
    <lineage>
        <taxon>Eukaryota</taxon>
        <taxon>Metazoa</taxon>
        <taxon>Chordata</taxon>
        <taxon>Craniata</taxon>
        <taxon>Vertebrata</taxon>
        <taxon>Euteleostomi</taxon>
        <taxon>Amphibia</taxon>
        <taxon>Gymnophiona</taxon>
        <taxon>Geotrypetes</taxon>
    </lineage>
</organism>
<dbReference type="InParanoid" id="A0A6P8R4F7"/>
<dbReference type="Pfam" id="PF14214">
    <property type="entry name" value="Helitron_like_N"/>
    <property type="match status" value="1"/>
</dbReference>
<dbReference type="Proteomes" id="UP000515159">
    <property type="component" value="Chromosome 3"/>
</dbReference>
<protein>
    <submittedName>
        <fullName evidence="3">Uncharacterized protein LOC117357286</fullName>
    </submittedName>
</protein>